<dbReference type="InterPro" id="IPR024704">
    <property type="entry name" value="SMC"/>
</dbReference>
<dbReference type="CDD" id="cd03278">
    <property type="entry name" value="ABC_SMC_barmotin"/>
    <property type="match status" value="1"/>
</dbReference>
<keyword evidence="6 7" id="KW-0238">DNA-binding</keyword>
<feature type="coiled-coil region" evidence="7">
    <location>
        <begin position="402"/>
        <end position="499"/>
    </location>
</feature>
<dbReference type="SUPFAM" id="SSF52540">
    <property type="entry name" value="P-loop containing nucleoside triphosphate hydrolases"/>
    <property type="match status" value="1"/>
</dbReference>
<feature type="binding site" evidence="7">
    <location>
        <begin position="32"/>
        <end position="39"/>
    </location>
    <ligand>
        <name>ATP</name>
        <dbReference type="ChEBI" id="CHEBI:30616"/>
    </ligand>
</feature>
<evidence type="ECO:0000256" key="5">
    <source>
        <dbReference type="ARBA" id="ARBA00023054"/>
    </source>
</evidence>
<dbReference type="InterPro" id="IPR036277">
    <property type="entry name" value="SMC_hinge_sf"/>
</dbReference>
<keyword evidence="4 7" id="KW-0067">ATP-binding</keyword>
<dbReference type="GO" id="GO:0005524">
    <property type="term" value="F:ATP binding"/>
    <property type="evidence" value="ECO:0007669"/>
    <property type="project" value="UniProtKB-UniRule"/>
</dbReference>
<dbReference type="InterPro" id="IPR010935">
    <property type="entry name" value="SMC_hinge"/>
</dbReference>
<dbReference type="InterPro" id="IPR027417">
    <property type="entry name" value="P-loop_NTPase"/>
</dbReference>
<comment type="domain">
    <text evidence="7">Contains large globular domains required for ATP hydrolysis at each terminus and a third globular domain forming a flexible hinge near the middle of the molecule. These domains are separated by coiled-coil structures.</text>
</comment>
<comment type="subunit">
    <text evidence="7">Homodimer.</text>
</comment>
<comment type="function">
    <text evidence="7">Required for chromosome condensation and partitioning.</text>
</comment>
<dbReference type="Pfam" id="PF02463">
    <property type="entry name" value="SMC_N"/>
    <property type="match status" value="1"/>
</dbReference>
<dbReference type="Proteomes" id="UP000320184">
    <property type="component" value="Unassembled WGS sequence"/>
</dbReference>
<keyword evidence="2 7" id="KW-0963">Cytoplasm</keyword>
<evidence type="ECO:0000259" key="9">
    <source>
        <dbReference type="SMART" id="SM00968"/>
    </source>
</evidence>
<dbReference type="GO" id="GO:0030261">
    <property type="term" value="P:chromosome condensation"/>
    <property type="evidence" value="ECO:0007669"/>
    <property type="project" value="InterPro"/>
</dbReference>
<keyword evidence="5 7" id="KW-0175">Coiled coil</keyword>
<evidence type="ECO:0000313" key="11">
    <source>
        <dbReference type="Proteomes" id="UP000320184"/>
    </source>
</evidence>
<dbReference type="GO" id="GO:0007062">
    <property type="term" value="P:sister chromatid cohesion"/>
    <property type="evidence" value="ECO:0007669"/>
    <property type="project" value="InterPro"/>
</dbReference>
<evidence type="ECO:0000256" key="7">
    <source>
        <dbReference type="HAMAP-Rule" id="MF_01894"/>
    </source>
</evidence>
<evidence type="ECO:0000256" key="4">
    <source>
        <dbReference type="ARBA" id="ARBA00022840"/>
    </source>
</evidence>
<comment type="caution">
    <text evidence="10">The sequence shown here is derived from an EMBL/GenBank/DDBJ whole genome shotgun (WGS) entry which is preliminary data.</text>
</comment>
<dbReference type="PIRSF" id="PIRSF005719">
    <property type="entry name" value="SMC"/>
    <property type="match status" value="1"/>
</dbReference>
<accession>A0A538SM22</accession>
<dbReference type="GO" id="GO:0005737">
    <property type="term" value="C:cytoplasm"/>
    <property type="evidence" value="ECO:0007669"/>
    <property type="project" value="UniProtKB-SubCell"/>
</dbReference>
<dbReference type="FunFam" id="3.40.50.300:FF:000901">
    <property type="entry name" value="Chromosome partition protein Smc"/>
    <property type="match status" value="1"/>
</dbReference>
<comment type="similarity">
    <text evidence="7">Belongs to the SMC family.</text>
</comment>
<dbReference type="GO" id="GO:0003677">
    <property type="term" value="F:DNA binding"/>
    <property type="evidence" value="ECO:0007669"/>
    <property type="project" value="UniProtKB-UniRule"/>
</dbReference>
<dbReference type="AlphaFoldDB" id="A0A538SM22"/>
<dbReference type="InterPro" id="IPR011890">
    <property type="entry name" value="SMC_prok"/>
</dbReference>
<feature type="domain" description="SMC hinge" evidence="9">
    <location>
        <begin position="521"/>
        <end position="635"/>
    </location>
</feature>
<dbReference type="GO" id="GO:0005694">
    <property type="term" value="C:chromosome"/>
    <property type="evidence" value="ECO:0007669"/>
    <property type="project" value="InterPro"/>
</dbReference>
<dbReference type="Gene3D" id="1.20.1060.20">
    <property type="match status" value="1"/>
</dbReference>
<comment type="subcellular location">
    <subcellularLocation>
        <location evidence="1 7">Cytoplasm</location>
    </subcellularLocation>
</comment>
<keyword evidence="3 7" id="KW-0547">Nucleotide-binding</keyword>
<dbReference type="GO" id="GO:0007059">
    <property type="term" value="P:chromosome segregation"/>
    <property type="evidence" value="ECO:0007669"/>
    <property type="project" value="UniProtKB-UniRule"/>
</dbReference>
<dbReference type="GO" id="GO:0016887">
    <property type="term" value="F:ATP hydrolysis activity"/>
    <property type="evidence" value="ECO:0007669"/>
    <property type="project" value="InterPro"/>
</dbReference>
<name>A0A538SM22_UNCEI</name>
<dbReference type="NCBIfam" id="TIGR02168">
    <property type="entry name" value="SMC_prok_B"/>
    <property type="match status" value="1"/>
</dbReference>
<dbReference type="PANTHER" id="PTHR43977">
    <property type="entry name" value="STRUCTURAL MAINTENANCE OF CHROMOSOMES PROTEIN 3"/>
    <property type="match status" value="1"/>
</dbReference>
<dbReference type="Gene3D" id="6.10.140.1720">
    <property type="match status" value="1"/>
</dbReference>
<dbReference type="SUPFAM" id="SSF75553">
    <property type="entry name" value="Smc hinge domain"/>
    <property type="match status" value="1"/>
</dbReference>
<feature type="coiled-coil region" evidence="7">
    <location>
        <begin position="167"/>
        <end position="208"/>
    </location>
</feature>
<dbReference type="SUPFAM" id="SSF57997">
    <property type="entry name" value="Tropomyosin"/>
    <property type="match status" value="1"/>
</dbReference>
<evidence type="ECO:0000256" key="1">
    <source>
        <dbReference type="ARBA" id="ARBA00004496"/>
    </source>
</evidence>
<dbReference type="HAMAP" id="MF_01894">
    <property type="entry name" value="Smc_prok"/>
    <property type="match status" value="1"/>
</dbReference>
<dbReference type="Gene3D" id="3.30.70.1620">
    <property type="match status" value="1"/>
</dbReference>
<feature type="coiled-coil region" evidence="7">
    <location>
        <begin position="689"/>
        <end position="821"/>
    </location>
</feature>
<dbReference type="Gene3D" id="3.40.50.300">
    <property type="entry name" value="P-loop containing nucleotide triphosphate hydrolases"/>
    <property type="match status" value="2"/>
</dbReference>
<dbReference type="InterPro" id="IPR003395">
    <property type="entry name" value="RecF/RecN/SMC_N"/>
</dbReference>
<dbReference type="Gene3D" id="1.10.287.1490">
    <property type="match status" value="1"/>
</dbReference>
<dbReference type="Pfam" id="PF06470">
    <property type="entry name" value="SMC_hinge"/>
    <property type="match status" value="1"/>
</dbReference>
<dbReference type="SMART" id="SM00968">
    <property type="entry name" value="SMC_hinge"/>
    <property type="match status" value="1"/>
</dbReference>
<evidence type="ECO:0000256" key="2">
    <source>
        <dbReference type="ARBA" id="ARBA00022490"/>
    </source>
</evidence>
<dbReference type="GO" id="GO:0006260">
    <property type="term" value="P:DNA replication"/>
    <property type="evidence" value="ECO:0007669"/>
    <property type="project" value="UniProtKB-UniRule"/>
</dbReference>
<feature type="region of interest" description="Disordered" evidence="8">
    <location>
        <begin position="333"/>
        <end position="364"/>
    </location>
</feature>
<protein>
    <recommendedName>
        <fullName evidence="7">Chromosome partition protein Smc</fullName>
    </recommendedName>
</protein>
<reference evidence="10 11" key="1">
    <citation type="journal article" date="2019" name="Nat. Microbiol.">
        <title>Mediterranean grassland soil C-N compound turnover is dependent on rainfall and depth, and is mediated by genomically divergent microorganisms.</title>
        <authorList>
            <person name="Diamond S."/>
            <person name="Andeer P.F."/>
            <person name="Li Z."/>
            <person name="Crits-Christoph A."/>
            <person name="Burstein D."/>
            <person name="Anantharaman K."/>
            <person name="Lane K.R."/>
            <person name="Thomas B.C."/>
            <person name="Pan C."/>
            <person name="Northen T.R."/>
            <person name="Banfield J.F."/>
        </authorList>
    </citation>
    <scope>NUCLEOTIDE SEQUENCE [LARGE SCALE GENOMIC DNA]</scope>
    <source>
        <strain evidence="10">WS_3</strain>
    </source>
</reference>
<evidence type="ECO:0000256" key="3">
    <source>
        <dbReference type="ARBA" id="ARBA00022741"/>
    </source>
</evidence>
<gene>
    <name evidence="7 10" type="primary">smc</name>
    <name evidence="10" type="ORF">E6K73_02980</name>
</gene>
<organism evidence="10 11">
    <name type="scientific">Eiseniibacteriota bacterium</name>
    <dbReference type="NCBI Taxonomy" id="2212470"/>
    <lineage>
        <taxon>Bacteria</taxon>
        <taxon>Candidatus Eiseniibacteriota</taxon>
    </lineage>
</organism>
<proteinExistence type="inferred from homology"/>
<dbReference type="EMBL" id="VBOT01000034">
    <property type="protein sequence ID" value="TMQ52412.1"/>
    <property type="molecule type" value="Genomic_DNA"/>
</dbReference>
<sequence>MFLERLELQGFKSFVDKTTVLFGDGITGVVGPNGCGKTNVSDAIRWVMGEQSAKQLRGDSMEDVIFNGAPGRKPVGLAEVHLTFRNDRGILPTEFSEVTISRRVFRSGLSEYFINKTPCRLKDVRDLFFDTGMGSHAYSVIERQMVDHVLSDNSGHRRFLFEEASGITKYKARKRETLNKLEATEGDLTRLNDIVFEIERELRSLARQVGKARRYQRLRDGIRDLDLKLSAGRVHDLKRQEAEAAERWQEEAVRREGVTASLDAMEARLNEQKLALLELERELSTAQGGLRDREEARRGAEHQVVLLRERAAGLERRGTEAGEEAAAMRERLAEAARNESESAEQRGEARGERETAQKAAEAREAELAAVEAELRERRSVVADKKQLSLDLFSTEAEKRGACERIREREKLLRERLEATRERLGETESRLGSVRRAAGDAAERGAGLEAELEESRRMLAEVERRLEDLGAELASADTALARLREEAAAAESRLETLLELKRNFEGVSEGVKALFGEPQLSPGLLGVVADVLEVPGRYLQALEASLGEAAAFVLVDGGQAMEAALERLRAMESGRATLVDLRMLASGALPVFPRETGVIGRASDLVRCEDRYRPLVERLLGGVVVVEDRPAAARLAARAEGGLRFVTLDGEVWERGRVRAGSARNLRGLLHREMEIRELTGQLAELGLGVEGSSREREALEARRAEASRDRTAATAEVEARRAALEALSRELEAAERERTWAAGEADERRLDMATIEAELESLGGAAARADAELEEFQAELEEARARLADLDGAVQDLESRREAAAARAHDARETLLRLSREEGEWEARWARAEQARRELETGLAARGAEVRQAAANRAEIEAEIAGLSAGLGGLVESEAAQRERVQALEARFQALRAEVVAGDDESRRRRFEQTELGELLHQIELDRMHSRSELDLTYERLRTEYQMNPEEWAPEPPAEDFDAAADQRELEAARERLRGLGAVNLVALEEYTKKKERYQFLIQQRTDLVNAKAQLLEAIQKINVTASELFVDTFQKVQGHFRDVFRTLFEGGDAELRAVGEDPLECEIEIAAKPRGKHLQSISLMSGGERALTAIALLFAIYLVKPSPFCLLDEVDAPLDDANVERFIRMLQRFSARTQFVVITHNKKTMEAAGCLYGVTMQELGVSSLVSVRFDRPGPAGAGTPPVPVGELAEAAV</sequence>
<evidence type="ECO:0000256" key="6">
    <source>
        <dbReference type="ARBA" id="ARBA00023125"/>
    </source>
</evidence>
<evidence type="ECO:0000256" key="8">
    <source>
        <dbReference type="SAM" id="MobiDB-lite"/>
    </source>
</evidence>
<evidence type="ECO:0000313" key="10">
    <source>
        <dbReference type="EMBL" id="TMQ52412.1"/>
    </source>
</evidence>